<feature type="compositionally biased region" description="Basic and acidic residues" evidence="1">
    <location>
        <begin position="83"/>
        <end position="92"/>
    </location>
</feature>
<sequence>MADDFDFLAAASGGMALQTRDRRTVRIDRIAAGEGLIFGEVPMHGACSWRADGRYTQAPFGAPGPLDLMPPAAGGTTAQPRASLKDALEAGDGRPFCCD</sequence>
<accession>A0A5J6N1L5</accession>
<reference evidence="2 3" key="1">
    <citation type="submission" date="2019-08" db="EMBL/GenBank/DDBJ databases">
        <title>Hyperibacter terrae gen. nov., sp. nov. and Hyperibacter viscosus sp. nov., two new members in the family Rhodospirillaceae isolated from the rhizosphere of Hypericum perforatum.</title>
        <authorList>
            <person name="Noviana Z."/>
        </authorList>
    </citation>
    <scope>NUCLEOTIDE SEQUENCE [LARGE SCALE GENOMIC DNA]</scope>
    <source>
        <strain evidence="2 3">R5959</strain>
    </source>
</reference>
<evidence type="ECO:0000256" key="1">
    <source>
        <dbReference type="SAM" id="MobiDB-lite"/>
    </source>
</evidence>
<keyword evidence="3" id="KW-1185">Reference proteome</keyword>
<dbReference type="RefSeq" id="WP_151119219.1">
    <property type="nucleotide sequence ID" value="NZ_CP042582.1"/>
</dbReference>
<evidence type="ECO:0000313" key="3">
    <source>
        <dbReference type="Proteomes" id="UP000325797"/>
    </source>
</evidence>
<dbReference type="OrthoDB" id="7361373at2"/>
<name>A0A5J6N1L5_9PROT</name>
<proteinExistence type="predicted"/>
<dbReference type="KEGG" id="hadh:FRZ61_38310"/>
<dbReference type="EMBL" id="CP042582">
    <property type="protein sequence ID" value="QEX23892.1"/>
    <property type="molecule type" value="Genomic_DNA"/>
</dbReference>
<organism evidence="2 3">
    <name type="scientific">Hypericibacter adhaerens</name>
    <dbReference type="NCBI Taxonomy" id="2602016"/>
    <lineage>
        <taxon>Bacteria</taxon>
        <taxon>Pseudomonadati</taxon>
        <taxon>Pseudomonadota</taxon>
        <taxon>Alphaproteobacteria</taxon>
        <taxon>Rhodospirillales</taxon>
        <taxon>Dongiaceae</taxon>
        <taxon>Hypericibacter</taxon>
    </lineage>
</organism>
<dbReference type="AlphaFoldDB" id="A0A5J6N1L5"/>
<gene>
    <name evidence="2" type="ORF">FRZ61_38310</name>
</gene>
<evidence type="ECO:0000313" key="2">
    <source>
        <dbReference type="EMBL" id="QEX23892.1"/>
    </source>
</evidence>
<feature type="region of interest" description="Disordered" evidence="1">
    <location>
        <begin position="62"/>
        <end position="99"/>
    </location>
</feature>
<dbReference type="Proteomes" id="UP000325797">
    <property type="component" value="Chromosome"/>
</dbReference>
<protein>
    <submittedName>
        <fullName evidence="2">Uncharacterized protein</fullName>
    </submittedName>
</protein>